<name>A0A2G5NMY4_9STAP</name>
<dbReference type="EMBL" id="MJBI02000001">
    <property type="protein sequence ID" value="RAI83012.1"/>
    <property type="molecule type" value="Genomic_DNA"/>
</dbReference>
<comment type="caution">
    <text evidence="1">The sequence shown here is derived from an EMBL/GenBank/DDBJ whole genome shotgun (WGS) entry which is preliminary data.</text>
</comment>
<evidence type="ECO:0000313" key="1">
    <source>
        <dbReference type="EMBL" id="RAI83012.1"/>
    </source>
</evidence>
<evidence type="ECO:0008006" key="3">
    <source>
        <dbReference type="Google" id="ProtNLM"/>
    </source>
</evidence>
<accession>A0A2G5NMY4</accession>
<reference evidence="1 2" key="1">
    <citation type="journal article" date="2018" name="Front. Microbiol.">
        <title>Description and Comparative Genomics of Macrococcus caseolyticus subsp. hominis subsp. nov., Macrococcus goetzii sp. nov., Macrococcus epidermidis sp. nov., and Macrococcus bohemicus sp. nov., Novel Macrococci From Human Clinical Material With Virulence Potential and Suspected Uptake of Foreign DNA by Natural Transformation.</title>
        <authorList>
            <person name="Maslanova I."/>
            <person name="Wertheimer Z."/>
            <person name="Sedlacek I."/>
            <person name="Svec P."/>
            <person name="Indrakova A."/>
            <person name="Kovarovic V."/>
            <person name="Schumann P."/>
            <person name="Sproer C."/>
            <person name="Kralova S."/>
            <person name="Sedo O."/>
            <person name="Kristofova L."/>
            <person name="Vrbovska V."/>
            <person name="Fuzik T."/>
            <person name="Petras P."/>
            <person name="Zdrahal Z."/>
            <person name="Ruzickova V."/>
            <person name="Doskar J."/>
            <person name="Pantucek R."/>
        </authorList>
    </citation>
    <scope>NUCLEOTIDE SEQUENCE [LARGE SCALE GENOMIC DNA]</scope>
    <source>
        <strain evidence="1 2">CCM 4927</strain>
    </source>
</reference>
<protein>
    <recommendedName>
        <fullName evidence="3">NERD domain-containing protein</fullName>
    </recommendedName>
</protein>
<organism evidence="1 2">
    <name type="scientific">Macrococcoides goetzii</name>
    <dbReference type="NCBI Taxonomy" id="1891097"/>
    <lineage>
        <taxon>Bacteria</taxon>
        <taxon>Bacillati</taxon>
        <taxon>Bacillota</taxon>
        <taxon>Bacilli</taxon>
        <taxon>Bacillales</taxon>
        <taxon>Staphylococcaceae</taxon>
        <taxon>Macrococcoides</taxon>
    </lineage>
</organism>
<sequence>MILKPRQKNKHLAYLEALEGRIEFTEEQIERLILLRNTESLEIEFESFLNHLNTDCFDIIWQFNYSDYHVDALINVILVSESAIYLFKLNNYSGLHYVNNEGILAHYITEQPQLDILQLNCVKYSIYSILDSKYKHLPIYIKCVCMDETFELDSNSDHYPFLFRHDIIPYINKINKMNKKKALRTVST</sequence>
<proteinExistence type="predicted"/>
<evidence type="ECO:0000313" key="2">
    <source>
        <dbReference type="Proteomes" id="UP000229523"/>
    </source>
</evidence>
<keyword evidence="2" id="KW-1185">Reference proteome</keyword>
<dbReference type="Proteomes" id="UP000229523">
    <property type="component" value="Unassembled WGS sequence"/>
</dbReference>
<dbReference type="AlphaFoldDB" id="A0A2G5NMY4"/>
<gene>
    <name evidence="1" type="ORF">BFS35_004810</name>
</gene>
<dbReference type="RefSeq" id="WP_099580729.1">
    <property type="nucleotide sequence ID" value="NZ_MJBI02000001.1"/>
</dbReference>